<dbReference type="PANTHER" id="PTHR42749:SF1">
    <property type="entry name" value="CELL SHAPE-DETERMINING PROTEIN MREB"/>
    <property type="match status" value="1"/>
</dbReference>
<feature type="compositionally biased region" description="Polar residues" evidence="1">
    <location>
        <begin position="1158"/>
        <end position="1167"/>
    </location>
</feature>
<proteinExistence type="predicted"/>
<dbReference type="EMBL" id="WOWK01000041">
    <property type="protein sequence ID" value="KAF0324819.1"/>
    <property type="molecule type" value="Genomic_DNA"/>
</dbReference>
<name>A0A8H3ZM00_9PEZI</name>
<sequence>MANRSPQRRKPTILSKDWGSTAVRASLYPRHQGALLREVWNQHPNPWYDERYQEGGFCPYLYLNDDGDGVYLGERIDLNRVATPSKPFFAEVPMTNNEFVKAALSGPRAKTMWERIDAGLKKIIETVFRQVVRDCNETTKGGPFYIDEIALAYPTYWTEVERKKYERLVREVLSTFEDECLRQVRPQIVFHEECLAAANNLFSTITQSDAVMGPVTDEPPLLVTIDFGGHTLASIVKPSGYFLVGKTFVERGGTQIWEQEIAAFAVQTLEKKRNAPLPPNALEDILRIFHHTIKKPKADKIEALSLSYTDDDGGHFLTVPAEKAEQCFWKAMREPLERAAKEIARAASLKYDVRVVVYGGSGQNSIVQAKIKEACEKVGVKPPYFAQNGSRAKETWNVANGAAHAAAYTLSVEEFVSNGAAFGIRKSILKPGARQSDCSPAIDWLSDVAVALDSQSSKYFKTWCTSKTRLKIICDPFLKKGAKGKRRTLDIDRSYDVLELPQPPKGYWGTPSKHIMAAKSKEVILGIDLGSTGVRVMFYRRIGDDHIFDQLWCKNSPAWETKRYGGGQIKSTITPFDGGPVYSPDAQCRGRRQVSVKWVFGDGKGLDSNHPLRAELDGCFRRDDFKKRCKDGLKSIVKIVAKGVEENCKSEGWQVTGLGVSVPATWTYDEQDEYKALLKGAFTSKAIQQVLERNLYFHTEVEAFAHYLMHNAQKYRAIFPKTTDTTILGLDFGGFSMSGCPFRARASPCVDAAAFFRLGDPFGAGGGTEHWESYISEFCTEETLKPDGPDRKKSFLDENLRAQLLESFHQQIAESGVETFREMRLHANISDSIPVLIPESVVKATFEAAMKAPIDMAQKHINELGRLYGASHQCRVVVTGGSARHFEVQRRLRQYCKDAGLKFKPIFAYDTANGSPAFNVARGAALATSKSITVNEYLSNGAAFGIQMLQRDLHVPKQVSGGRVASNNEVWDDTAAILFNQKHRSADITTSGTDRLKIICDPFHGRGNKAGLLLAHDRCYDVVKLPIPKKGTWRFTVDSVRQGHDGERMFLQLSRRRLGEVSTEVPVLHLELYFDRTANCYLIYDGNGKIDDAHRGLALTDDDQLVACSSATTSPQVEEAAPVPEGTPQAKRMMKRTRQMAPMARLPFTPTKRAKPVATSSGTNDTPSYKETRESPVNGMSV</sequence>
<dbReference type="Gene3D" id="3.30.420.40">
    <property type="match status" value="2"/>
</dbReference>
<protein>
    <submittedName>
        <fullName evidence="2">Uncharacterized protein</fullName>
    </submittedName>
</protein>
<dbReference type="AlphaFoldDB" id="A0A8H3ZM00"/>
<evidence type="ECO:0000256" key="1">
    <source>
        <dbReference type="SAM" id="MobiDB-lite"/>
    </source>
</evidence>
<evidence type="ECO:0000313" key="2">
    <source>
        <dbReference type="EMBL" id="KAF0324819.1"/>
    </source>
</evidence>
<organism evidence="2 3">
    <name type="scientific">Colletotrichum asianum</name>
    <dbReference type="NCBI Taxonomy" id="702518"/>
    <lineage>
        <taxon>Eukaryota</taxon>
        <taxon>Fungi</taxon>
        <taxon>Dikarya</taxon>
        <taxon>Ascomycota</taxon>
        <taxon>Pezizomycotina</taxon>
        <taxon>Sordariomycetes</taxon>
        <taxon>Hypocreomycetidae</taxon>
        <taxon>Glomerellales</taxon>
        <taxon>Glomerellaceae</taxon>
        <taxon>Colletotrichum</taxon>
        <taxon>Colletotrichum gloeosporioides species complex</taxon>
    </lineage>
</organism>
<dbReference type="InterPro" id="IPR043129">
    <property type="entry name" value="ATPase_NBD"/>
</dbReference>
<feature type="region of interest" description="Disordered" evidence="1">
    <location>
        <begin position="1111"/>
        <end position="1182"/>
    </location>
</feature>
<evidence type="ECO:0000313" key="3">
    <source>
        <dbReference type="Proteomes" id="UP000434172"/>
    </source>
</evidence>
<comment type="caution">
    <text evidence="2">The sequence shown here is derived from an EMBL/GenBank/DDBJ whole genome shotgun (WGS) entry which is preliminary data.</text>
</comment>
<dbReference type="Proteomes" id="UP000434172">
    <property type="component" value="Unassembled WGS sequence"/>
</dbReference>
<dbReference type="OrthoDB" id="3819888at2759"/>
<dbReference type="SUPFAM" id="SSF53067">
    <property type="entry name" value="Actin-like ATPase domain"/>
    <property type="match status" value="1"/>
</dbReference>
<gene>
    <name evidence="2" type="ORF">GQ607_007990</name>
</gene>
<reference evidence="2 3" key="1">
    <citation type="submission" date="2019-12" db="EMBL/GenBank/DDBJ databases">
        <title>A genome sequence resource for the geographically widespread anthracnose pathogen Colletotrichum asianum.</title>
        <authorList>
            <person name="Meng Y."/>
        </authorList>
    </citation>
    <scope>NUCLEOTIDE SEQUENCE [LARGE SCALE GENOMIC DNA]</scope>
    <source>
        <strain evidence="2 3">ICMP 18580</strain>
    </source>
</reference>
<dbReference type="Gene3D" id="3.90.640.10">
    <property type="entry name" value="Actin, Chain A, domain 4"/>
    <property type="match status" value="1"/>
</dbReference>
<accession>A0A8H3ZM00</accession>
<keyword evidence="3" id="KW-1185">Reference proteome</keyword>
<dbReference type="PANTHER" id="PTHR42749">
    <property type="entry name" value="CELL SHAPE-DETERMINING PROTEIN MREB"/>
    <property type="match status" value="1"/>
</dbReference>